<sequence length="128" mass="14939">MYKEILEKRKNILNQTLKLAAEKVERLRIKKATKGKKESNENLKEQENQEELEVNLLPETKTKQCVRCGRIDLKLTNSSNTRICVNCKTLYCVDCFSIRKKCLDCKWPLQQVAKETEFYVDSSCSDSE</sequence>
<keyword evidence="1" id="KW-0175">Coiled coil</keyword>
<dbReference type="SUPFAM" id="SSF57850">
    <property type="entry name" value="RING/U-box"/>
    <property type="match status" value="1"/>
</dbReference>
<feature type="coiled-coil region" evidence="1">
    <location>
        <begin position="3"/>
        <end position="49"/>
    </location>
</feature>
<dbReference type="AlphaFoldDB" id="A0A914QUP2"/>
<accession>A0A914QUP2</accession>
<evidence type="ECO:0000313" key="2">
    <source>
        <dbReference type="Proteomes" id="UP000887578"/>
    </source>
</evidence>
<name>A0A914QUP2_9BILA</name>
<evidence type="ECO:0000313" key="3">
    <source>
        <dbReference type="WBParaSite" id="PDA_v2.g7692.t1"/>
    </source>
</evidence>
<protein>
    <submittedName>
        <fullName evidence="3">Uncharacterized protein</fullName>
    </submittedName>
</protein>
<reference evidence="3" key="1">
    <citation type="submission" date="2022-11" db="UniProtKB">
        <authorList>
            <consortium name="WormBaseParasite"/>
        </authorList>
    </citation>
    <scope>IDENTIFICATION</scope>
</reference>
<dbReference type="WBParaSite" id="PDA_v2.g7692.t1">
    <property type="protein sequence ID" value="PDA_v2.g7692.t1"/>
    <property type="gene ID" value="PDA_v2.g7692"/>
</dbReference>
<organism evidence="2 3">
    <name type="scientific">Panagrolaimus davidi</name>
    <dbReference type="NCBI Taxonomy" id="227884"/>
    <lineage>
        <taxon>Eukaryota</taxon>
        <taxon>Metazoa</taxon>
        <taxon>Ecdysozoa</taxon>
        <taxon>Nematoda</taxon>
        <taxon>Chromadorea</taxon>
        <taxon>Rhabditida</taxon>
        <taxon>Tylenchina</taxon>
        <taxon>Panagrolaimomorpha</taxon>
        <taxon>Panagrolaimoidea</taxon>
        <taxon>Panagrolaimidae</taxon>
        <taxon>Panagrolaimus</taxon>
    </lineage>
</organism>
<proteinExistence type="predicted"/>
<dbReference type="Proteomes" id="UP000887578">
    <property type="component" value="Unplaced"/>
</dbReference>
<keyword evidence="2" id="KW-1185">Reference proteome</keyword>
<evidence type="ECO:0000256" key="1">
    <source>
        <dbReference type="SAM" id="Coils"/>
    </source>
</evidence>